<accession>A0A8I6RH72</accession>
<evidence type="ECO:0000259" key="2">
    <source>
        <dbReference type="Pfam" id="PF13883"/>
    </source>
</evidence>
<keyword evidence="4" id="KW-1185">Reference proteome</keyword>
<dbReference type="PANTHER" id="PTHR13343">
    <property type="entry name" value="CREG1 PROTEIN"/>
    <property type="match status" value="1"/>
</dbReference>
<feature type="signal peptide" evidence="1">
    <location>
        <begin position="1"/>
        <end position="18"/>
    </location>
</feature>
<dbReference type="InterPro" id="IPR012349">
    <property type="entry name" value="Split_barrel_FMN-bd"/>
</dbReference>
<feature type="chain" id="PRO_5035318454" description="CREG-like beta-barrel domain-containing protein" evidence="1">
    <location>
        <begin position="19"/>
        <end position="238"/>
    </location>
</feature>
<dbReference type="InterPro" id="IPR055343">
    <property type="entry name" value="CREG_beta-barrel"/>
</dbReference>
<dbReference type="Pfam" id="PF13883">
    <property type="entry name" value="CREG_beta-barrel"/>
    <property type="match status" value="1"/>
</dbReference>
<keyword evidence="1" id="KW-0732">Signal</keyword>
<dbReference type="EnsemblMetazoa" id="XM_014389818.2">
    <property type="protein sequence ID" value="XP_014245304.1"/>
    <property type="gene ID" value="LOC106664259"/>
</dbReference>
<reference evidence="3" key="1">
    <citation type="submission" date="2022-01" db="UniProtKB">
        <authorList>
            <consortium name="EnsemblMetazoa"/>
        </authorList>
    </citation>
    <scope>IDENTIFICATION</scope>
</reference>
<evidence type="ECO:0000313" key="4">
    <source>
        <dbReference type="Proteomes" id="UP000494040"/>
    </source>
</evidence>
<evidence type="ECO:0000313" key="3">
    <source>
        <dbReference type="EnsemblMetazoa" id="XP_014245304.1"/>
    </source>
</evidence>
<dbReference type="GeneID" id="106664259"/>
<dbReference type="RefSeq" id="XP_014245304.1">
    <property type="nucleotide sequence ID" value="XM_014389818.2"/>
</dbReference>
<dbReference type="AlphaFoldDB" id="A0A8I6RH72"/>
<dbReference type="SUPFAM" id="SSF50475">
    <property type="entry name" value="FMN-binding split barrel"/>
    <property type="match status" value="1"/>
</dbReference>
<name>A0A8I6RH72_CIMLE</name>
<protein>
    <recommendedName>
        <fullName evidence="2">CREG-like beta-barrel domain-containing protein</fullName>
    </recommendedName>
</protein>
<dbReference type="GO" id="GO:0005615">
    <property type="term" value="C:extracellular space"/>
    <property type="evidence" value="ECO:0007669"/>
    <property type="project" value="TreeGrafter"/>
</dbReference>
<dbReference type="OrthoDB" id="46836at2759"/>
<organism evidence="3 4">
    <name type="scientific">Cimex lectularius</name>
    <name type="common">Bed bug</name>
    <name type="synonym">Acanthia lectularia</name>
    <dbReference type="NCBI Taxonomy" id="79782"/>
    <lineage>
        <taxon>Eukaryota</taxon>
        <taxon>Metazoa</taxon>
        <taxon>Ecdysozoa</taxon>
        <taxon>Arthropoda</taxon>
        <taxon>Hexapoda</taxon>
        <taxon>Insecta</taxon>
        <taxon>Pterygota</taxon>
        <taxon>Neoptera</taxon>
        <taxon>Paraneoptera</taxon>
        <taxon>Hemiptera</taxon>
        <taxon>Heteroptera</taxon>
        <taxon>Panheteroptera</taxon>
        <taxon>Cimicomorpha</taxon>
        <taxon>Cimicidae</taxon>
        <taxon>Cimex</taxon>
    </lineage>
</organism>
<dbReference type="GO" id="GO:0005737">
    <property type="term" value="C:cytoplasm"/>
    <property type="evidence" value="ECO:0007669"/>
    <property type="project" value="UniProtKB-ARBA"/>
</dbReference>
<proteinExistence type="predicted"/>
<dbReference type="OMA" id="AQTPYCR"/>
<dbReference type="PANTHER" id="PTHR13343:SF17">
    <property type="entry name" value="CELLULAR REPRESSOR OF E1A-STIMULATED GENES, ISOFORM A"/>
    <property type="match status" value="1"/>
</dbReference>
<evidence type="ECO:0000256" key="1">
    <source>
        <dbReference type="SAM" id="SignalP"/>
    </source>
</evidence>
<dbReference type="Proteomes" id="UP000494040">
    <property type="component" value="Unassembled WGS sequence"/>
</dbReference>
<dbReference type="KEGG" id="clec:106664259"/>
<sequence length="238" mass="26863">MLFNVLIFAVTAANLANGKSCLEAIVTEKKSTILASAHQPPRPPPVDEIARMARYVVHYSEWTTLSHISHQKKENISGLAMGRVYSIADGPYGNSTGVPYIYVSLFDGVPRDLKEIDNKCSMTISLAQGNLCASRGQIAEDPRCPQVILFGNFVFLDKDTDEWNFAENALFSRYPMMRHWPKFHNFLFGKLDINKIILVDNFGGSKYPNIKDYFNSPPQKYVEVVRAELFFNESSVQV</sequence>
<dbReference type="Gene3D" id="2.30.110.10">
    <property type="entry name" value="Electron Transport, Fmn-binding Protein, Chain A"/>
    <property type="match status" value="1"/>
</dbReference>
<feature type="domain" description="CREG-like beta-barrel" evidence="2">
    <location>
        <begin position="44"/>
        <end position="215"/>
    </location>
</feature>